<dbReference type="SUPFAM" id="SSF55874">
    <property type="entry name" value="ATPase domain of HSP90 chaperone/DNA topoisomerase II/histidine kinase"/>
    <property type="match status" value="1"/>
</dbReference>
<evidence type="ECO:0000256" key="4">
    <source>
        <dbReference type="ARBA" id="ARBA00022679"/>
    </source>
</evidence>
<protein>
    <recommendedName>
        <fullName evidence="2">histidine kinase</fullName>
        <ecNumber evidence="2">2.7.13.3</ecNumber>
    </recommendedName>
</protein>
<dbReference type="Pfam" id="PF07730">
    <property type="entry name" value="HisKA_3"/>
    <property type="match status" value="1"/>
</dbReference>
<dbReference type="Gene3D" id="3.40.50.2300">
    <property type="match status" value="1"/>
</dbReference>
<dbReference type="SMART" id="SM00091">
    <property type="entry name" value="PAS"/>
    <property type="match status" value="3"/>
</dbReference>
<dbReference type="NCBIfam" id="TIGR00229">
    <property type="entry name" value="sensory_box"/>
    <property type="match status" value="2"/>
</dbReference>
<dbReference type="Proteomes" id="UP001501353">
    <property type="component" value="Unassembled WGS sequence"/>
</dbReference>
<dbReference type="SMART" id="SM00387">
    <property type="entry name" value="HATPase_c"/>
    <property type="match status" value="1"/>
</dbReference>
<dbReference type="EMBL" id="BAAAZE010000008">
    <property type="protein sequence ID" value="GAA4020115.1"/>
    <property type="molecule type" value="Genomic_DNA"/>
</dbReference>
<dbReference type="InterPro" id="IPR003594">
    <property type="entry name" value="HATPase_dom"/>
</dbReference>
<dbReference type="InterPro" id="IPR050482">
    <property type="entry name" value="Sensor_HK_TwoCompSys"/>
</dbReference>
<feature type="domain" description="PAC" evidence="13">
    <location>
        <begin position="353"/>
        <end position="405"/>
    </location>
</feature>
<dbReference type="InterPro" id="IPR013656">
    <property type="entry name" value="PAS_4"/>
</dbReference>
<dbReference type="PROSITE" id="PS50112">
    <property type="entry name" value="PAS"/>
    <property type="match status" value="1"/>
</dbReference>
<evidence type="ECO:0000256" key="6">
    <source>
        <dbReference type="ARBA" id="ARBA00022777"/>
    </source>
</evidence>
<dbReference type="InterPro" id="IPR035965">
    <property type="entry name" value="PAS-like_dom_sf"/>
</dbReference>
<dbReference type="Pfam" id="PF13426">
    <property type="entry name" value="PAS_9"/>
    <property type="match status" value="1"/>
</dbReference>
<dbReference type="InterPro" id="IPR000014">
    <property type="entry name" value="PAS"/>
</dbReference>
<keyword evidence="15" id="KW-1185">Reference proteome</keyword>
<comment type="catalytic activity">
    <reaction evidence="1">
        <text>ATP + protein L-histidine = ADP + protein N-phospho-L-histidine.</text>
        <dbReference type="EC" id="2.7.13.3"/>
    </reaction>
</comment>
<dbReference type="PROSITE" id="PS50113">
    <property type="entry name" value="PAC"/>
    <property type="match status" value="2"/>
</dbReference>
<organism evidence="14 15">
    <name type="scientific">Actimicrobium antarcticum</name>
    <dbReference type="NCBI Taxonomy" id="1051899"/>
    <lineage>
        <taxon>Bacteria</taxon>
        <taxon>Pseudomonadati</taxon>
        <taxon>Pseudomonadota</taxon>
        <taxon>Betaproteobacteria</taxon>
        <taxon>Burkholderiales</taxon>
        <taxon>Oxalobacteraceae</taxon>
        <taxon>Actimicrobium</taxon>
    </lineage>
</organism>
<evidence type="ECO:0000259" key="11">
    <source>
        <dbReference type="PROSITE" id="PS50110"/>
    </source>
</evidence>
<comment type="caution">
    <text evidence="14">The sequence shown here is derived from an EMBL/GenBank/DDBJ whole genome shotgun (WGS) entry which is preliminary data.</text>
</comment>
<dbReference type="CDD" id="cd16917">
    <property type="entry name" value="HATPase_UhpB-NarQ-NarX-like"/>
    <property type="match status" value="1"/>
</dbReference>
<feature type="domain" description="Histidine kinase" evidence="10">
    <location>
        <begin position="659"/>
        <end position="755"/>
    </location>
</feature>
<evidence type="ECO:0000259" key="10">
    <source>
        <dbReference type="PROSITE" id="PS50109"/>
    </source>
</evidence>
<dbReference type="PANTHER" id="PTHR24421:SF10">
    <property type="entry name" value="NITRATE_NITRITE SENSOR PROTEIN NARQ"/>
    <property type="match status" value="1"/>
</dbReference>
<dbReference type="InterPro" id="IPR011712">
    <property type="entry name" value="Sig_transdc_His_kin_sub3_dim/P"/>
</dbReference>
<feature type="domain" description="PAC" evidence="13">
    <location>
        <begin position="480"/>
        <end position="532"/>
    </location>
</feature>
<keyword evidence="8" id="KW-0902">Two-component regulatory system</keyword>
<keyword evidence="5" id="KW-0547">Nucleotide-binding</keyword>
<name>A0ABP7T315_9BURK</name>
<reference evidence="15" key="1">
    <citation type="journal article" date="2019" name="Int. J. Syst. Evol. Microbiol.">
        <title>The Global Catalogue of Microorganisms (GCM) 10K type strain sequencing project: providing services to taxonomists for standard genome sequencing and annotation.</title>
        <authorList>
            <consortium name="The Broad Institute Genomics Platform"/>
            <consortium name="The Broad Institute Genome Sequencing Center for Infectious Disease"/>
            <person name="Wu L."/>
            <person name="Ma J."/>
        </authorList>
    </citation>
    <scope>NUCLEOTIDE SEQUENCE [LARGE SCALE GENOMIC DNA]</scope>
    <source>
        <strain evidence="15">JCM 16673</strain>
    </source>
</reference>
<keyword evidence="6" id="KW-0418">Kinase</keyword>
<evidence type="ECO:0000259" key="13">
    <source>
        <dbReference type="PROSITE" id="PS50113"/>
    </source>
</evidence>
<evidence type="ECO:0000256" key="7">
    <source>
        <dbReference type="ARBA" id="ARBA00022840"/>
    </source>
</evidence>
<proteinExistence type="predicted"/>
<dbReference type="InterPro" id="IPR036890">
    <property type="entry name" value="HATPase_C_sf"/>
</dbReference>
<dbReference type="PROSITE" id="PS50110">
    <property type="entry name" value="RESPONSE_REGULATORY"/>
    <property type="match status" value="1"/>
</dbReference>
<dbReference type="CDD" id="cd00130">
    <property type="entry name" value="PAS"/>
    <property type="match status" value="2"/>
</dbReference>
<dbReference type="PROSITE" id="PS50109">
    <property type="entry name" value="HIS_KIN"/>
    <property type="match status" value="1"/>
</dbReference>
<dbReference type="PANTHER" id="PTHR24421">
    <property type="entry name" value="NITRATE/NITRITE SENSOR PROTEIN NARX-RELATED"/>
    <property type="match status" value="1"/>
</dbReference>
<dbReference type="EC" id="2.7.13.3" evidence="2"/>
<evidence type="ECO:0000313" key="14">
    <source>
        <dbReference type="EMBL" id="GAA4020115.1"/>
    </source>
</evidence>
<dbReference type="Pfam" id="PF00072">
    <property type="entry name" value="Response_reg"/>
    <property type="match status" value="1"/>
</dbReference>
<evidence type="ECO:0000256" key="8">
    <source>
        <dbReference type="ARBA" id="ARBA00023012"/>
    </source>
</evidence>
<evidence type="ECO:0000256" key="1">
    <source>
        <dbReference type="ARBA" id="ARBA00000085"/>
    </source>
</evidence>
<keyword evidence="7" id="KW-0067">ATP-binding</keyword>
<dbReference type="Gene3D" id="3.30.565.10">
    <property type="entry name" value="Histidine kinase-like ATPase, C-terminal domain"/>
    <property type="match status" value="1"/>
</dbReference>
<dbReference type="Gene3D" id="1.20.5.1930">
    <property type="match status" value="1"/>
</dbReference>
<feature type="domain" description="Response regulatory" evidence="11">
    <location>
        <begin position="7"/>
        <end position="123"/>
    </location>
</feature>
<dbReference type="Pfam" id="PF08447">
    <property type="entry name" value="PAS_3"/>
    <property type="match status" value="1"/>
</dbReference>
<dbReference type="InterPro" id="IPR013655">
    <property type="entry name" value="PAS_fold_3"/>
</dbReference>
<dbReference type="Pfam" id="PF02518">
    <property type="entry name" value="HATPase_c"/>
    <property type="match status" value="1"/>
</dbReference>
<dbReference type="SMART" id="SM00086">
    <property type="entry name" value="PAC"/>
    <property type="match status" value="3"/>
</dbReference>
<keyword evidence="4" id="KW-0808">Transferase</keyword>
<dbReference type="SMART" id="SM00448">
    <property type="entry name" value="REC"/>
    <property type="match status" value="1"/>
</dbReference>
<accession>A0ABP7T315</accession>
<evidence type="ECO:0000259" key="12">
    <source>
        <dbReference type="PROSITE" id="PS50112"/>
    </source>
</evidence>
<dbReference type="InterPro" id="IPR011006">
    <property type="entry name" value="CheY-like_superfamily"/>
</dbReference>
<dbReference type="SUPFAM" id="SSF55785">
    <property type="entry name" value="PYP-like sensor domain (PAS domain)"/>
    <property type="match status" value="3"/>
</dbReference>
<dbReference type="RefSeq" id="WP_344762722.1">
    <property type="nucleotide sequence ID" value="NZ_BAAAZE010000008.1"/>
</dbReference>
<evidence type="ECO:0000256" key="2">
    <source>
        <dbReference type="ARBA" id="ARBA00012438"/>
    </source>
</evidence>
<dbReference type="Gene3D" id="3.30.450.20">
    <property type="entry name" value="PAS domain"/>
    <property type="match status" value="3"/>
</dbReference>
<gene>
    <name evidence="14" type="ORF">GCM10022212_15610</name>
</gene>
<dbReference type="InterPro" id="IPR000700">
    <property type="entry name" value="PAS-assoc_C"/>
</dbReference>
<dbReference type="InterPro" id="IPR005467">
    <property type="entry name" value="His_kinase_dom"/>
</dbReference>
<evidence type="ECO:0000256" key="9">
    <source>
        <dbReference type="PROSITE-ProRule" id="PRU00169"/>
    </source>
</evidence>
<feature type="modified residue" description="4-aspartylphosphate" evidence="9">
    <location>
        <position position="56"/>
    </location>
</feature>
<dbReference type="InterPro" id="IPR001610">
    <property type="entry name" value="PAC"/>
</dbReference>
<feature type="domain" description="PAS" evidence="12">
    <location>
        <begin position="406"/>
        <end position="477"/>
    </location>
</feature>
<evidence type="ECO:0000256" key="5">
    <source>
        <dbReference type="ARBA" id="ARBA00022741"/>
    </source>
</evidence>
<dbReference type="SUPFAM" id="SSF52172">
    <property type="entry name" value="CheY-like"/>
    <property type="match status" value="1"/>
</dbReference>
<keyword evidence="3 9" id="KW-0597">Phosphoprotein</keyword>
<evidence type="ECO:0000313" key="15">
    <source>
        <dbReference type="Proteomes" id="UP001501353"/>
    </source>
</evidence>
<dbReference type="InterPro" id="IPR001789">
    <property type="entry name" value="Sig_transdc_resp-reg_receiver"/>
</dbReference>
<dbReference type="Pfam" id="PF08448">
    <property type="entry name" value="PAS_4"/>
    <property type="match status" value="1"/>
</dbReference>
<sequence>MSTPGANVLIVGTNDIECEAVSAILQPDAYGLLIAESIESARTAIARHDPELIVLDLTGNAYKGRALVRTLKRDTATAHVPVVVLHANAARRARLAALAAGAADVITHIDAAALRLRVRNLLRLAGSTGRSQPGRLGLQLADGAIEVAIIDSLPANIGLIDRDGMLVSVNEAWRRFANQNGMPRASRYGVGSNYLGIVEPDAHAPQHHDDTLATGIRAVLRGDAGHFSLEYPCHTPDRQRWFMMTVSPLGDGPEGALVMHVDVTQLYLTKQSLRESNMQFAQMAASIRDIFFLVDIASGRVLYVSPAYDDIVGRPGAELGTRPDAWLDAVLPEHRIRVAADYAAHLKHPDHPFECVFEIVRPDQKVRWLCLKLFWIRDQDGSVTRMAGVAQDITDSKNAERSLRDSERRFLEFLNNTSMLAVMLDLDAQITFCNDSLLRLMGLQREQVVGGNWFDVFMASDPNETRKRFLARLAQGSGELRYEDEIIKLDGERRVVCWNTSLQHDIGGAVIGMASIGEDITEQKKSALKILALNANLEKMSSQLLHAQEQERIGLARELHDELGQHLALLKIELHHLRGFLHDTAALMHWQKIDAAVLTLIAQIRVISVSLRPPVLDYLGLESSLRQLLERQFAIGDCRYVFEYAGLPARLALPIEIAIYRIVQESTTNIVRHAHATCVVVELNGGETGRELELLVRDNGIGFDQEATAQEVHADGSGNGLRGMEERVKLLGGRFDVVSSSSSGTRIAVSFLLGAS</sequence>
<evidence type="ECO:0000256" key="3">
    <source>
        <dbReference type="ARBA" id="ARBA00022553"/>
    </source>
</evidence>